<proteinExistence type="inferred from homology"/>
<sequence length="196" mass="21980">MVENVDFFKFIVIGSTGVGKTCIMKRMTENEFRENTLSTTGVEFDSTKVDVDGKEIPIQIWDTAGQERFRSISRAYFRNAIGVLLVFSLTDKESFEEIGGWLNDARTLCCQDAEIMLIGNKCDIPDQRLISLADAQNFADSRGLHYIETSAKTGQNVREAFSRIASEVIRKLDKNSTDITGRKLTVTDDEPKKGCC</sequence>
<reference evidence="5" key="2">
    <citation type="journal article" date="2007" name="Science">
        <title>Draft genome sequence of the sexually transmitted pathogen Trichomonas vaginalis.</title>
        <authorList>
            <person name="Carlton J.M."/>
            <person name="Hirt R.P."/>
            <person name="Silva J.C."/>
            <person name="Delcher A.L."/>
            <person name="Schatz M."/>
            <person name="Zhao Q."/>
            <person name="Wortman J.R."/>
            <person name="Bidwell S.L."/>
            <person name="Alsmark U.C.M."/>
            <person name="Besteiro S."/>
            <person name="Sicheritz-Ponten T."/>
            <person name="Noel C.J."/>
            <person name="Dacks J.B."/>
            <person name="Foster P.G."/>
            <person name="Simillion C."/>
            <person name="Van de Peer Y."/>
            <person name="Miranda-Saavedra D."/>
            <person name="Barton G.J."/>
            <person name="Westrop G.D."/>
            <person name="Mueller S."/>
            <person name="Dessi D."/>
            <person name="Fiori P.L."/>
            <person name="Ren Q."/>
            <person name="Paulsen I."/>
            <person name="Zhang H."/>
            <person name="Bastida-Corcuera F.D."/>
            <person name="Simoes-Barbosa A."/>
            <person name="Brown M.T."/>
            <person name="Hayes R.D."/>
            <person name="Mukherjee M."/>
            <person name="Okumura C.Y."/>
            <person name="Schneider R."/>
            <person name="Smith A.J."/>
            <person name="Vanacova S."/>
            <person name="Villalvazo M."/>
            <person name="Haas B.J."/>
            <person name="Pertea M."/>
            <person name="Feldblyum T.V."/>
            <person name="Utterback T.R."/>
            <person name="Shu C.L."/>
            <person name="Osoegawa K."/>
            <person name="de Jong P.J."/>
            <person name="Hrdy I."/>
            <person name="Horvathova L."/>
            <person name="Zubacova Z."/>
            <person name="Dolezal P."/>
            <person name="Malik S.B."/>
            <person name="Logsdon J.M. Jr."/>
            <person name="Henze K."/>
            <person name="Gupta A."/>
            <person name="Wang C.C."/>
            <person name="Dunne R.L."/>
            <person name="Upcroft J.A."/>
            <person name="Upcroft P."/>
            <person name="White O."/>
            <person name="Salzberg S.L."/>
            <person name="Tang P."/>
            <person name="Chiu C.-H."/>
            <person name="Lee Y.-S."/>
            <person name="Embley T.M."/>
            <person name="Coombs G.H."/>
            <person name="Mottram J.C."/>
            <person name="Tachezy J."/>
            <person name="Fraser-Liggett C.M."/>
            <person name="Johnson P.J."/>
        </authorList>
    </citation>
    <scope>NUCLEOTIDE SEQUENCE [LARGE SCALE GENOMIC DNA]</scope>
    <source>
        <strain evidence="5">G3</strain>
    </source>
</reference>
<dbReference type="OMA" id="DCAHEYV"/>
<dbReference type="InterPro" id="IPR027417">
    <property type="entry name" value="P-loop_NTPase"/>
</dbReference>
<evidence type="ECO:0000313" key="5">
    <source>
        <dbReference type="EMBL" id="EAY09011.1"/>
    </source>
</evidence>
<dbReference type="SMART" id="SM00174">
    <property type="entry name" value="RHO"/>
    <property type="match status" value="1"/>
</dbReference>
<accession>A2EEB3</accession>
<dbReference type="InterPro" id="IPR005225">
    <property type="entry name" value="Small_GTP-bd"/>
</dbReference>
<name>A2EEB3_TRIV3</name>
<organism evidence="5 6">
    <name type="scientific">Trichomonas vaginalis (strain ATCC PRA-98 / G3)</name>
    <dbReference type="NCBI Taxonomy" id="412133"/>
    <lineage>
        <taxon>Eukaryota</taxon>
        <taxon>Metamonada</taxon>
        <taxon>Parabasalia</taxon>
        <taxon>Trichomonadida</taxon>
        <taxon>Trichomonadidae</taxon>
        <taxon>Trichomonas</taxon>
    </lineage>
</organism>
<dbReference type="RefSeq" id="XP_001321234.1">
    <property type="nucleotide sequence ID" value="XM_001321199.1"/>
</dbReference>
<comment type="subcellular location">
    <subcellularLocation>
        <location evidence="1">Endomembrane system</location>
    </subcellularLocation>
</comment>
<dbReference type="SMR" id="A2EEB3"/>
<dbReference type="GO" id="GO:0016020">
    <property type="term" value="C:membrane"/>
    <property type="evidence" value="ECO:0000318"/>
    <property type="project" value="GO_Central"/>
</dbReference>
<dbReference type="KEGG" id="tva:4766922"/>
<dbReference type="SUPFAM" id="SSF52540">
    <property type="entry name" value="P-loop containing nucleoside triphosphate hydrolases"/>
    <property type="match status" value="1"/>
</dbReference>
<dbReference type="OrthoDB" id="9989112at2759"/>
<dbReference type="GO" id="GO:0012505">
    <property type="term" value="C:endomembrane system"/>
    <property type="evidence" value="ECO:0007669"/>
    <property type="project" value="UniProtKB-SubCell"/>
</dbReference>
<keyword evidence="3" id="KW-0547">Nucleotide-binding</keyword>
<reference evidence="5" key="1">
    <citation type="submission" date="2006-10" db="EMBL/GenBank/DDBJ databases">
        <authorList>
            <person name="Amadeo P."/>
            <person name="Zhao Q."/>
            <person name="Wortman J."/>
            <person name="Fraser-Liggett C."/>
            <person name="Carlton J."/>
        </authorList>
    </citation>
    <scope>NUCLEOTIDE SEQUENCE</scope>
    <source>
        <strain evidence="5">G3</strain>
    </source>
</reference>
<dbReference type="PANTHER" id="PTHR47979">
    <property type="entry name" value="DRAB11-RELATED"/>
    <property type="match status" value="1"/>
</dbReference>
<dbReference type="InterPro" id="IPR001806">
    <property type="entry name" value="Small_GTPase"/>
</dbReference>
<dbReference type="VEuPathDB" id="TrichDB:TVAG_073770"/>
<dbReference type="NCBIfam" id="TIGR00231">
    <property type="entry name" value="small_GTP"/>
    <property type="match status" value="1"/>
</dbReference>
<dbReference type="PROSITE" id="PS51420">
    <property type="entry name" value="RHO"/>
    <property type="match status" value="1"/>
</dbReference>
<dbReference type="Gene3D" id="3.40.50.300">
    <property type="entry name" value="P-loop containing nucleotide triphosphate hydrolases"/>
    <property type="match status" value="1"/>
</dbReference>
<dbReference type="GO" id="GO:0003924">
    <property type="term" value="F:GTPase activity"/>
    <property type="evidence" value="ECO:0000318"/>
    <property type="project" value="GO_Central"/>
</dbReference>
<dbReference type="CDD" id="cd00154">
    <property type="entry name" value="Rab"/>
    <property type="match status" value="1"/>
</dbReference>
<evidence type="ECO:0000256" key="1">
    <source>
        <dbReference type="ARBA" id="ARBA00004308"/>
    </source>
</evidence>
<dbReference type="PRINTS" id="PR00449">
    <property type="entry name" value="RASTRNSFRMNG"/>
</dbReference>
<dbReference type="PROSITE" id="PS51419">
    <property type="entry name" value="RAB"/>
    <property type="match status" value="1"/>
</dbReference>
<dbReference type="PROSITE" id="PS51417">
    <property type="entry name" value="ARF"/>
    <property type="match status" value="1"/>
</dbReference>
<keyword evidence="4" id="KW-0472">Membrane</keyword>
<dbReference type="FunFam" id="3.40.50.300:FF:000586">
    <property type="entry name" value="Rab family GTPase"/>
    <property type="match status" value="1"/>
</dbReference>
<evidence type="ECO:0000256" key="3">
    <source>
        <dbReference type="ARBA" id="ARBA00022741"/>
    </source>
</evidence>
<dbReference type="STRING" id="5722.A2EEB3"/>
<dbReference type="SMART" id="SM00176">
    <property type="entry name" value="RAN"/>
    <property type="match status" value="1"/>
</dbReference>
<dbReference type="SMART" id="SM00173">
    <property type="entry name" value="RAS"/>
    <property type="match status" value="1"/>
</dbReference>
<dbReference type="InParanoid" id="A2EEB3"/>
<evidence type="ECO:0000313" key="6">
    <source>
        <dbReference type="Proteomes" id="UP000001542"/>
    </source>
</evidence>
<dbReference type="eggNOG" id="KOG0086">
    <property type="taxonomic scope" value="Eukaryota"/>
</dbReference>
<dbReference type="GO" id="GO:0006887">
    <property type="term" value="P:exocytosis"/>
    <property type="evidence" value="ECO:0000318"/>
    <property type="project" value="GO_Central"/>
</dbReference>
<comment type="similarity">
    <text evidence="2">Belongs to the small GTPase superfamily. Rab family.</text>
</comment>
<protein>
    <submittedName>
        <fullName evidence="5">Small GTP-binding protein, putative</fullName>
    </submittedName>
</protein>
<dbReference type="PROSITE" id="PS51421">
    <property type="entry name" value="RAS"/>
    <property type="match status" value="1"/>
</dbReference>
<keyword evidence="6" id="KW-1185">Reference proteome</keyword>
<dbReference type="SMART" id="SM00177">
    <property type="entry name" value="ARF"/>
    <property type="match status" value="1"/>
</dbReference>
<dbReference type="Pfam" id="PF00071">
    <property type="entry name" value="Ras"/>
    <property type="match status" value="1"/>
</dbReference>
<gene>
    <name evidence="5" type="ORF">TVAG_073770</name>
</gene>
<evidence type="ECO:0000256" key="4">
    <source>
        <dbReference type="ARBA" id="ARBA00023136"/>
    </source>
</evidence>
<dbReference type="VEuPathDB" id="TrichDB:TVAGG3_0797710"/>
<dbReference type="GO" id="GO:0005525">
    <property type="term" value="F:GTP binding"/>
    <property type="evidence" value="ECO:0007669"/>
    <property type="project" value="InterPro"/>
</dbReference>
<dbReference type="Proteomes" id="UP000001542">
    <property type="component" value="Unassembled WGS sequence"/>
</dbReference>
<dbReference type="SMART" id="SM00175">
    <property type="entry name" value="RAB"/>
    <property type="match status" value="1"/>
</dbReference>
<dbReference type="InterPro" id="IPR050209">
    <property type="entry name" value="Rab_GTPases_membrane_traffic"/>
</dbReference>
<dbReference type="AlphaFoldDB" id="A2EEB3"/>
<evidence type="ECO:0000256" key="2">
    <source>
        <dbReference type="ARBA" id="ARBA00006270"/>
    </source>
</evidence>
<dbReference type="EMBL" id="DS113366">
    <property type="protein sequence ID" value="EAY09011.1"/>
    <property type="molecule type" value="Genomic_DNA"/>
</dbReference>